<evidence type="ECO:0000313" key="3">
    <source>
        <dbReference type="Proteomes" id="UP000611945"/>
    </source>
</evidence>
<proteinExistence type="predicted"/>
<evidence type="ECO:0000259" key="1">
    <source>
        <dbReference type="Pfam" id="PF23947"/>
    </source>
</evidence>
<dbReference type="EMBL" id="JACSQG010000004">
    <property type="protein sequence ID" value="MBD7977476.1"/>
    <property type="molecule type" value="Genomic_DNA"/>
</dbReference>
<accession>A0ABR8TNY8</accession>
<dbReference type="InterPro" id="IPR036078">
    <property type="entry name" value="Spo11/TopoVI_A_sf"/>
</dbReference>
<dbReference type="RefSeq" id="WP_251836252.1">
    <property type="nucleotide sequence ID" value="NZ_JACSQG010000004.1"/>
</dbReference>
<feature type="domain" description="DUF7281" evidence="1">
    <location>
        <begin position="111"/>
        <end position="271"/>
    </location>
</feature>
<keyword evidence="3" id="KW-1185">Reference proteome</keyword>
<dbReference type="SUPFAM" id="SSF56726">
    <property type="entry name" value="DNA topoisomerase IV, alpha subunit"/>
    <property type="match status" value="1"/>
</dbReference>
<dbReference type="Gene3D" id="3.40.1360.10">
    <property type="match status" value="1"/>
</dbReference>
<comment type="caution">
    <text evidence="2">The sequence shown here is derived from an EMBL/GenBank/DDBJ whole genome shotgun (WGS) entry which is preliminary data.</text>
</comment>
<gene>
    <name evidence="2" type="ORF">H9642_09770</name>
</gene>
<reference evidence="2 3" key="1">
    <citation type="submission" date="2020-08" db="EMBL/GenBank/DDBJ databases">
        <title>A Genomic Blueprint of the Chicken Gut Microbiome.</title>
        <authorList>
            <person name="Gilroy R."/>
            <person name="Ravi A."/>
            <person name="Getino M."/>
            <person name="Pursley I."/>
            <person name="Horton D.L."/>
            <person name="Alikhan N.-F."/>
            <person name="Baker D."/>
            <person name="Gharbi K."/>
            <person name="Hall N."/>
            <person name="Watson M."/>
            <person name="Adriaenssens E.M."/>
            <person name="Foster-Nyarko E."/>
            <person name="Jarju S."/>
            <person name="Secka A."/>
            <person name="Antonio M."/>
            <person name="Oren A."/>
            <person name="Chaudhuri R."/>
            <person name="La Ragione R.M."/>
            <person name="Hildebrand F."/>
            <person name="Pallen M.J."/>
        </authorList>
    </citation>
    <scope>NUCLEOTIDE SEQUENCE [LARGE SCALE GENOMIC DNA]</scope>
    <source>
        <strain evidence="2 3">Sa2CUA2</strain>
    </source>
</reference>
<dbReference type="Pfam" id="PF23947">
    <property type="entry name" value="DUF7281"/>
    <property type="match status" value="1"/>
</dbReference>
<dbReference type="Proteomes" id="UP000611945">
    <property type="component" value="Unassembled WGS sequence"/>
</dbReference>
<evidence type="ECO:0000313" key="2">
    <source>
        <dbReference type="EMBL" id="MBD7977476.1"/>
    </source>
</evidence>
<sequence length="276" mass="30849">MSVGLGKKHAGALHRLLRNHLLEATYNATWQDIHRAFELGRVERRRLVFTPRERDLLRKEAERRFGWDLIEPLPDQDRIQAATQAIDEKLAPQRPDDGFVLAKGTLPAPLPDVPDSCALRIALDQLDIEAITCVLVVENLDCFDQIHRFALPDNLHDALVLYRGHGAATRGTRQLLQRLPSAVPVVVFPDYDPAGLVIAATLPHANHLLVPQLTPELLAKGSREHFHRQHLQARHLDGSALGGWQAVWAEMKQAGVSIKQQHMLALDAPLHCIARA</sequence>
<organism evidence="2 3">
    <name type="scientific">Serpens gallinarum</name>
    <dbReference type="NCBI Taxonomy" id="2763075"/>
    <lineage>
        <taxon>Bacteria</taxon>
        <taxon>Pseudomonadati</taxon>
        <taxon>Pseudomonadota</taxon>
        <taxon>Gammaproteobacteria</taxon>
        <taxon>Pseudomonadales</taxon>
        <taxon>Pseudomonadaceae</taxon>
        <taxon>Pseudomonas</taxon>
    </lineage>
</organism>
<name>A0ABR8TNY8_9PSED</name>
<dbReference type="InterPro" id="IPR055705">
    <property type="entry name" value="DUF7281"/>
</dbReference>
<protein>
    <recommendedName>
        <fullName evidence="1">DUF7281 domain-containing protein</fullName>
    </recommendedName>
</protein>